<protein>
    <submittedName>
        <fullName evidence="8">Aspartoacylase</fullName>
        <ecNumber evidence="8">3.5.1.15</ecNumber>
    </submittedName>
</protein>
<dbReference type="SUPFAM" id="SSF53187">
    <property type="entry name" value="Zn-dependent exopeptidases"/>
    <property type="match status" value="1"/>
</dbReference>
<keyword evidence="3" id="KW-0479">Metal-binding</keyword>
<comment type="caution">
    <text evidence="8">The sequence shown here is derived from an EMBL/GenBank/DDBJ whole genome shotgun (WGS) entry which is preliminary data.</text>
</comment>
<comment type="similarity">
    <text evidence="2">Belongs to the AspA/AstE family. Aspartoacylase subfamily.</text>
</comment>
<dbReference type="InterPro" id="IPR055438">
    <property type="entry name" value="AstE_AspA_cat"/>
</dbReference>
<dbReference type="Pfam" id="PF24827">
    <property type="entry name" value="AstE_AspA_cat"/>
    <property type="match status" value="1"/>
</dbReference>
<evidence type="ECO:0000259" key="6">
    <source>
        <dbReference type="Pfam" id="PF04952"/>
    </source>
</evidence>
<dbReference type="InterPro" id="IPR007036">
    <property type="entry name" value="Aste_AspA_hybrid_dom"/>
</dbReference>
<dbReference type="PIRSF" id="PIRSF018001">
    <property type="entry name" value="Aspartoacylase"/>
    <property type="match status" value="1"/>
</dbReference>
<dbReference type="PANTHER" id="PTHR15162">
    <property type="entry name" value="ASPARTOACYLASE"/>
    <property type="match status" value="1"/>
</dbReference>
<evidence type="ECO:0000313" key="9">
    <source>
        <dbReference type="Proteomes" id="UP001234343"/>
    </source>
</evidence>
<dbReference type="GO" id="GO:0019807">
    <property type="term" value="F:aspartoacylase activity"/>
    <property type="evidence" value="ECO:0007669"/>
    <property type="project" value="UniProtKB-EC"/>
</dbReference>
<evidence type="ECO:0000256" key="4">
    <source>
        <dbReference type="ARBA" id="ARBA00022801"/>
    </source>
</evidence>
<keyword evidence="4 8" id="KW-0378">Hydrolase</keyword>
<evidence type="ECO:0000259" key="7">
    <source>
        <dbReference type="Pfam" id="PF24827"/>
    </source>
</evidence>
<reference evidence="8 9" key="1">
    <citation type="submission" date="2023-06" db="EMBL/GenBank/DDBJ databases">
        <title>Alteromonas sp. ASW11-36 isolated from intertidal sand.</title>
        <authorList>
            <person name="Li Y."/>
        </authorList>
    </citation>
    <scope>NUCLEOTIDE SEQUENCE [LARGE SCALE GENOMIC DNA]</scope>
    <source>
        <strain evidence="8 9">ASW11-36</strain>
    </source>
</reference>
<organism evidence="8 9">
    <name type="scientific">Alteromonas arenosi</name>
    <dbReference type="NCBI Taxonomy" id="3055817"/>
    <lineage>
        <taxon>Bacteria</taxon>
        <taxon>Pseudomonadati</taxon>
        <taxon>Pseudomonadota</taxon>
        <taxon>Gammaproteobacteria</taxon>
        <taxon>Alteromonadales</taxon>
        <taxon>Alteromonadaceae</taxon>
        <taxon>Alteromonas/Salinimonas group</taxon>
        <taxon>Alteromonas</taxon>
    </lineage>
</organism>
<dbReference type="HAMAP" id="MF_00704">
    <property type="entry name" value="Aspartoacylase"/>
    <property type="match status" value="1"/>
</dbReference>
<feature type="domain" description="Succinylglutamate desuccinylase/Aspartoacylase catalytic" evidence="7">
    <location>
        <begin position="4"/>
        <end position="193"/>
    </location>
</feature>
<evidence type="ECO:0000256" key="5">
    <source>
        <dbReference type="ARBA" id="ARBA00022833"/>
    </source>
</evidence>
<evidence type="ECO:0000256" key="1">
    <source>
        <dbReference type="ARBA" id="ARBA00001947"/>
    </source>
</evidence>
<proteinExistence type="inferred from homology"/>
<dbReference type="InterPro" id="IPR016708">
    <property type="entry name" value="Aspartoacylase"/>
</dbReference>
<dbReference type="Proteomes" id="UP001234343">
    <property type="component" value="Unassembled WGS sequence"/>
</dbReference>
<feature type="domain" description="AstE/AspA barrel-sandwich hybrid" evidence="6">
    <location>
        <begin position="207"/>
        <end position="286"/>
    </location>
</feature>
<evidence type="ECO:0000313" key="8">
    <source>
        <dbReference type="EMBL" id="MDM7859541.1"/>
    </source>
</evidence>
<dbReference type="Gene3D" id="3.40.630.10">
    <property type="entry name" value="Zn peptidases"/>
    <property type="match status" value="1"/>
</dbReference>
<comment type="cofactor">
    <cofactor evidence="1">
        <name>Zn(2+)</name>
        <dbReference type="ChEBI" id="CHEBI:29105"/>
    </cofactor>
</comment>
<dbReference type="InterPro" id="IPR050178">
    <property type="entry name" value="AspA/AstE_fam"/>
</dbReference>
<evidence type="ECO:0000256" key="3">
    <source>
        <dbReference type="ARBA" id="ARBA00022723"/>
    </source>
</evidence>
<sequence>MTKTNTVLFTGGTHGNELTGVRLIEHWVSLGAQFTRPGISVKGLMTNPKAVLQRVRFVDEDLNRQFALEQQKSGARDFHEGLIATHLTAQIGPQSAAQPDLIVDIHNTTSHMGATLILLANDRFNQQLARFVFNRMPQCNILLEDEKPFEEHVYLCTLGKRGVMIEMGAQPQGVCRAALFKQSIQLLNHIMDFCALWNTGNVGDLPPCKAYRFVENIKFPLNHQGLVDAMVHPSIQDNDFAPLAPGAPAFIDFAGNAIPLDNTNTVYPHFINEAAYQRSHVAFATATTFEW</sequence>
<dbReference type="PANTHER" id="PTHR15162:SF7">
    <property type="entry name" value="SUCCINYLGLUTAMATE DESUCCINYLASE"/>
    <property type="match status" value="1"/>
</dbReference>
<keyword evidence="5" id="KW-0862">Zinc</keyword>
<evidence type="ECO:0000256" key="2">
    <source>
        <dbReference type="ARBA" id="ARBA00006173"/>
    </source>
</evidence>
<dbReference type="RefSeq" id="WP_289363584.1">
    <property type="nucleotide sequence ID" value="NZ_JAUCBP010000002.1"/>
</dbReference>
<dbReference type="Gene3D" id="2.20.25.160">
    <property type="match status" value="1"/>
</dbReference>
<dbReference type="NCBIfam" id="NF002601">
    <property type="entry name" value="PRK02259.1"/>
    <property type="match status" value="1"/>
</dbReference>
<gene>
    <name evidence="8" type="ORF">QTP81_02835</name>
</gene>
<dbReference type="EMBL" id="JAUCBP010000002">
    <property type="protein sequence ID" value="MDM7859541.1"/>
    <property type="molecule type" value="Genomic_DNA"/>
</dbReference>
<accession>A0ABT7STM2</accession>
<dbReference type="Pfam" id="PF04952">
    <property type="entry name" value="AstE_AspA_hybrid"/>
    <property type="match status" value="1"/>
</dbReference>
<dbReference type="EC" id="3.5.1.15" evidence="8"/>
<keyword evidence="9" id="KW-1185">Reference proteome</keyword>
<name>A0ABT7STM2_9ALTE</name>